<evidence type="ECO:0000256" key="2">
    <source>
        <dbReference type="SAM" id="MobiDB-lite"/>
    </source>
</evidence>
<comment type="subcellular location">
    <subcellularLocation>
        <location evidence="1">Cell membrane</location>
        <topology evidence="1">Peripheral membrane protein</topology>
        <orientation evidence="1">Cytoplasmic side</orientation>
    </subcellularLocation>
</comment>
<keyword evidence="1" id="KW-0472">Membrane</keyword>
<dbReference type="Pfam" id="PF01809">
    <property type="entry name" value="YidD"/>
    <property type="match status" value="1"/>
</dbReference>
<accession>A0A7X6MYD0</accession>
<sequence>MKKGLIALVRLYQRYLSPLSPPTCRFQPTCSNYMIEAIEKHGYKGVLMGVARILRCHPLSHVGDDPVPDTFRLRRQPAKKHLSLTDKDSDFSESDRLK</sequence>
<dbReference type="InterPro" id="IPR002696">
    <property type="entry name" value="Membr_insert_effic_factor_YidD"/>
</dbReference>
<dbReference type="PANTHER" id="PTHR33383:SF1">
    <property type="entry name" value="MEMBRANE PROTEIN INSERTION EFFICIENCY FACTOR-RELATED"/>
    <property type="match status" value="1"/>
</dbReference>
<gene>
    <name evidence="3" type="primary">yidD</name>
    <name evidence="3" type="ORF">HF992_02560</name>
</gene>
<protein>
    <recommendedName>
        <fullName evidence="1">Putative membrane protein insertion efficiency factor</fullName>
    </recommendedName>
</protein>
<dbReference type="EMBL" id="JAAXPR010000003">
    <property type="protein sequence ID" value="NKZ19738.1"/>
    <property type="molecule type" value="Genomic_DNA"/>
</dbReference>
<evidence type="ECO:0000256" key="1">
    <source>
        <dbReference type="HAMAP-Rule" id="MF_00386"/>
    </source>
</evidence>
<evidence type="ECO:0000313" key="4">
    <source>
        <dbReference type="Proteomes" id="UP000522720"/>
    </source>
</evidence>
<feature type="region of interest" description="Disordered" evidence="2">
    <location>
        <begin position="76"/>
        <end position="98"/>
    </location>
</feature>
<keyword evidence="1" id="KW-1003">Cell membrane</keyword>
<proteinExistence type="inferred from homology"/>
<dbReference type="PANTHER" id="PTHR33383">
    <property type="entry name" value="MEMBRANE PROTEIN INSERTION EFFICIENCY FACTOR-RELATED"/>
    <property type="match status" value="1"/>
</dbReference>
<dbReference type="NCBIfam" id="TIGR00278">
    <property type="entry name" value="membrane protein insertion efficiency factor YidD"/>
    <property type="match status" value="1"/>
</dbReference>
<reference evidence="3 4" key="1">
    <citation type="submission" date="2020-04" db="EMBL/GenBank/DDBJ databases">
        <title>MicrobeNet Type strains.</title>
        <authorList>
            <person name="Nicholson A.C."/>
        </authorList>
    </citation>
    <scope>NUCLEOTIDE SEQUENCE [LARGE SCALE GENOMIC DNA]</scope>
    <source>
        <strain evidence="3 4">CCUG 69612</strain>
    </source>
</reference>
<dbReference type="HAMAP" id="MF_00386">
    <property type="entry name" value="UPF0161_YidD"/>
    <property type="match status" value="1"/>
</dbReference>
<dbReference type="GO" id="GO:0005886">
    <property type="term" value="C:plasma membrane"/>
    <property type="evidence" value="ECO:0007669"/>
    <property type="project" value="UniProtKB-SubCell"/>
</dbReference>
<dbReference type="SMART" id="SM01234">
    <property type="entry name" value="Haemolytic"/>
    <property type="match status" value="1"/>
</dbReference>
<comment type="function">
    <text evidence="1">Could be involved in insertion of integral membrane proteins into the membrane.</text>
</comment>
<feature type="compositionally biased region" description="Basic and acidic residues" evidence="2">
    <location>
        <begin position="83"/>
        <end position="98"/>
    </location>
</feature>
<comment type="caution">
    <text evidence="3">The sequence shown here is derived from an EMBL/GenBank/DDBJ whole genome shotgun (WGS) entry which is preliminary data.</text>
</comment>
<dbReference type="AlphaFoldDB" id="A0A7X6MYD0"/>
<keyword evidence="4" id="KW-1185">Reference proteome</keyword>
<comment type="similarity">
    <text evidence="1">Belongs to the UPF0161 family.</text>
</comment>
<evidence type="ECO:0000313" key="3">
    <source>
        <dbReference type="EMBL" id="NKZ19738.1"/>
    </source>
</evidence>
<name>A0A7X6MYD0_9STRE</name>
<dbReference type="Proteomes" id="UP000522720">
    <property type="component" value="Unassembled WGS sequence"/>
</dbReference>
<dbReference type="RefSeq" id="WP_168548493.1">
    <property type="nucleotide sequence ID" value="NZ_JAAXPR010000003.1"/>
</dbReference>
<organism evidence="3 4">
    <name type="scientific">Streptococcus ovuberis</name>
    <dbReference type="NCBI Taxonomy" id="1936207"/>
    <lineage>
        <taxon>Bacteria</taxon>
        <taxon>Bacillati</taxon>
        <taxon>Bacillota</taxon>
        <taxon>Bacilli</taxon>
        <taxon>Lactobacillales</taxon>
        <taxon>Streptococcaceae</taxon>
        <taxon>Streptococcus</taxon>
    </lineage>
</organism>